<dbReference type="FunFam" id="3.30.160.60:FF:002343">
    <property type="entry name" value="Zinc finger protein 33A"/>
    <property type="match status" value="1"/>
</dbReference>
<evidence type="ECO:0000259" key="10">
    <source>
        <dbReference type="PROSITE" id="PS50157"/>
    </source>
</evidence>
<evidence type="ECO:0000256" key="1">
    <source>
        <dbReference type="ARBA" id="ARBA00004123"/>
    </source>
</evidence>
<evidence type="ECO:0000313" key="12">
    <source>
        <dbReference type="Proteomes" id="UP000502823"/>
    </source>
</evidence>
<evidence type="ECO:0000256" key="5">
    <source>
        <dbReference type="ARBA" id="ARBA00022833"/>
    </source>
</evidence>
<feature type="region of interest" description="Disordered" evidence="9">
    <location>
        <begin position="328"/>
        <end position="368"/>
    </location>
</feature>
<dbReference type="GO" id="GO:0006355">
    <property type="term" value="P:regulation of DNA-templated transcription"/>
    <property type="evidence" value="ECO:0007669"/>
    <property type="project" value="UniProtKB-ARBA"/>
</dbReference>
<dbReference type="GO" id="GO:0008270">
    <property type="term" value="F:zinc ion binding"/>
    <property type="evidence" value="ECO:0007669"/>
    <property type="project" value="UniProtKB-KW"/>
</dbReference>
<keyword evidence="5" id="KW-0862">Zinc</keyword>
<feature type="compositionally biased region" description="Low complexity" evidence="9">
    <location>
        <begin position="91"/>
        <end position="103"/>
    </location>
</feature>
<dbReference type="SMART" id="SM00355">
    <property type="entry name" value="ZnF_C2H2"/>
    <property type="match status" value="4"/>
</dbReference>
<comment type="subcellular location">
    <subcellularLocation>
        <location evidence="1">Nucleus</location>
    </subcellularLocation>
</comment>
<name>A0A6L2PF08_COPFO</name>
<dbReference type="PROSITE" id="PS50157">
    <property type="entry name" value="ZINC_FINGER_C2H2_2"/>
    <property type="match status" value="4"/>
</dbReference>
<dbReference type="SUPFAM" id="SSF57667">
    <property type="entry name" value="beta-beta-alpha zinc fingers"/>
    <property type="match status" value="2"/>
</dbReference>
<dbReference type="EMBL" id="BLKM01000115">
    <property type="protein sequence ID" value="GFG29125.1"/>
    <property type="molecule type" value="Genomic_DNA"/>
</dbReference>
<dbReference type="Gene3D" id="3.30.160.60">
    <property type="entry name" value="Classic Zinc Finger"/>
    <property type="match status" value="3"/>
</dbReference>
<feature type="compositionally biased region" description="Basic residues" evidence="9">
    <location>
        <begin position="347"/>
        <end position="361"/>
    </location>
</feature>
<keyword evidence="12" id="KW-1185">Reference proteome</keyword>
<evidence type="ECO:0000256" key="2">
    <source>
        <dbReference type="ARBA" id="ARBA00022723"/>
    </source>
</evidence>
<evidence type="ECO:0000256" key="4">
    <source>
        <dbReference type="ARBA" id="ARBA00022771"/>
    </source>
</evidence>
<dbReference type="AlphaFoldDB" id="A0A6L2PF08"/>
<proteinExistence type="predicted"/>
<keyword evidence="7" id="KW-0539">Nucleus</keyword>
<dbReference type="GO" id="GO:0003677">
    <property type="term" value="F:DNA binding"/>
    <property type="evidence" value="ECO:0007669"/>
    <property type="project" value="UniProtKB-KW"/>
</dbReference>
<reference evidence="12" key="1">
    <citation type="submission" date="2020-01" db="EMBL/GenBank/DDBJ databases">
        <title>Draft genome sequence of the Termite Coptotermes fromosanus.</title>
        <authorList>
            <person name="Itakura S."/>
            <person name="Yosikawa Y."/>
            <person name="Umezawa K."/>
        </authorList>
    </citation>
    <scope>NUCLEOTIDE SEQUENCE [LARGE SCALE GENOMIC DNA]</scope>
</reference>
<feature type="region of interest" description="Disordered" evidence="9">
    <location>
        <begin position="91"/>
        <end position="113"/>
    </location>
</feature>
<sequence length="541" mass="59356">MNFSPFGGHFPAMHQFTAAKFSNEQIQAGTMLVTSASDGTIQYIRPEHNGANFLSPGVNNNPIQAIPVSITTSGVNVPVPAAARGITAAQQQHVQHQQQQQQPPHEHQLAAAGGTKYHHPHGALLGWGEVPFMHHFNDTGKNIAALNVPYPNPAVNSTAILTVQSTQASGAPAVAQTVWPVKLMQNVSTMTVDESELQPQDLCKAGDDIKPKLEISKREKDSGDSEDDSDDCSKSDIEGPSSTSEIEHNHQKQGLQVPFNIGHITNGSGHLECHQIQLQQQGSAMADYLARLQPSTIPLSLQHFLKYQTNNVAVTAVSELKRDGENMPLPIAGSMVPGQEEVPALSPKKKKKKKSPRKPPRPKPGEIRLSTALDGSTLFCCPECYMAYPDRDMLEQHLAGHKQERRFVCNVCGAGLKRKEHLDQHKRGHSDERPFVCTVCMKGFKRNEHLTRHYVIHSGNKSHSCIECGKAFSRKDHLHKHAQTHIAKRVKAELSQAASLDSSTASTTVLTPPTSMTIPHVIHHHHQQPLTHPLQLQHTIS</sequence>
<keyword evidence="2" id="KW-0479">Metal-binding</keyword>
<dbReference type="Proteomes" id="UP000502823">
    <property type="component" value="Unassembled WGS sequence"/>
</dbReference>
<feature type="compositionally biased region" description="Basic and acidic residues" evidence="9">
    <location>
        <begin position="204"/>
        <end position="223"/>
    </location>
</feature>
<feature type="region of interest" description="Disordered" evidence="9">
    <location>
        <begin position="191"/>
        <end position="251"/>
    </location>
</feature>
<keyword evidence="6" id="KW-0238">DNA-binding</keyword>
<dbReference type="InterPro" id="IPR050331">
    <property type="entry name" value="Zinc_finger"/>
</dbReference>
<evidence type="ECO:0000313" key="11">
    <source>
        <dbReference type="EMBL" id="GFG29125.1"/>
    </source>
</evidence>
<dbReference type="PANTHER" id="PTHR16515:SF49">
    <property type="entry name" value="GASTRULA ZINC FINGER PROTEIN XLCGF49.1-LIKE-RELATED"/>
    <property type="match status" value="1"/>
</dbReference>
<organism evidence="11 12">
    <name type="scientific">Coptotermes formosanus</name>
    <name type="common">Formosan subterranean termite</name>
    <dbReference type="NCBI Taxonomy" id="36987"/>
    <lineage>
        <taxon>Eukaryota</taxon>
        <taxon>Metazoa</taxon>
        <taxon>Ecdysozoa</taxon>
        <taxon>Arthropoda</taxon>
        <taxon>Hexapoda</taxon>
        <taxon>Insecta</taxon>
        <taxon>Pterygota</taxon>
        <taxon>Neoptera</taxon>
        <taxon>Polyneoptera</taxon>
        <taxon>Dictyoptera</taxon>
        <taxon>Blattodea</taxon>
        <taxon>Blattoidea</taxon>
        <taxon>Termitoidae</taxon>
        <taxon>Rhinotermitidae</taxon>
        <taxon>Coptotermes</taxon>
    </lineage>
</organism>
<dbReference type="FunFam" id="3.30.160.60:FF:000038">
    <property type="entry name" value="Zinc finger protein 624"/>
    <property type="match status" value="1"/>
</dbReference>
<comment type="caution">
    <text evidence="11">The sequence shown here is derived from an EMBL/GenBank/DDBJ whole genome shotgun (WGS) entry which is preliminary data.</text>
</comment>
<feature type="domain" description="C2H2-type" evidence="10">
    <location>
        <begin position="407"/>
        <end position="434"/>
    </location>
</feature>
<keyword evidence="3" id="KW-0677">Repeat</keyword>
<dbReference type="Pfam" id="PF00096">
    <property type="entry name" value="zf-C2H2"/>
    <property type="match status" value="2"/>
</dbReference>
<dbReference type="GO" id="GO:0005634">
    <property type="term" value="C:nucleus"/>
    <property type="evidence" value="ECO:0007669"/>
    <property type="project" value="UniProtKB-SubCell"/>
</dbReference>
<dbReference type="PROSITE" id="PS00028">
    <property type="entry name" value="ZINC_FINGER_C2H2_1"/>
    <property type="match status" value="4"/>
</dbReference>
<keyword evidence="4 8" id="KW-0863">Zinc-finger</keyword>
<evidence type="ECO:0000256" key="7">
    <source>
        <dbReference type="ARBA" id="ARBA00023242"/>
    </source>
</evidence>
<protein>
    <recommendedName>
        <fullName evidence="10">C2H2-type domain-containing protein</fullName>
    </recommendedName>
</protein>
<dbReference type="PANTHER" id="PTHR16515">
    <property type="entry name" value="PR DOMAIN ZINC FINGER PROTEIN"/>
    <property type="match status" value="1"/>
</dbReference>
<dbReference type="InterPro" id="IPR036236">
    <property type="entry name" value="Znf_C2H2_sf"/>
</dbReference>
<dbReference type="InParanoid" id="A0A6L2PF08"/>
<gene>
    <name evidence="11" type="ORF">Cfor_12653</name>
</gene>
<feature type="domain" description="C2H2-type" evidence="10">
    <location>
        <begin position="463"/>
        <end position="490"/>
    </location>
</feature>
<feature type="domain" description="C2H2-type" evidence="10">
    <location>
        <begin position="435"/>
        <end position="462"/>
    </location>
</feature>
<evidence type="ECO:0000256" key="9">
    <source>
        <dbReference type="SAM" id="MobiDB-lite"/>
    </source>
</evidence>
<dbReference type="InterPro" id="IPR013087">
    <property type="entry name" value="Znf_C2H2_type"/>
</dbReference>
<accession>A0A6L2PF08</accession>
<evidence type="ECO:0000256" key="6">
    <source>
        <dbReference type="ARBA" id="ARBA00023125"/>
    </source>
</evidence>
<feature type="domain" description="C2H2-type" evidence="10">
    <location>
        <begin position="379"/>
        <end position="406"/>
    </location>
</feature>
<evidence type="ECO:0000256" key="3">
    <source>
        <dbReference type="ARBA" id="ARBA00022737"/>
    </source>
</evidence>
<evidence type="ECO:0000256" key="8">
    <source>
        <dbReference type="PROSITE-ProRule" id="PRU00042"/>
    </source>
</evidence>
<dbReference type="OrthoDB" id="10072647at2759"/>